<gene>
    <name evidence="6" type="ORF">NUH88_01870</name>
</gene>
<accession>A0A9J7AT31</accession>
<evidence type="ECO:0000256" key="2">
    <source>
        <dbReference type="ARBA" id="ARBA00016549"/>
    </source>
</evidence>
<dbReference type="Pfam" id="PF03737">
    <property type="entry name" value="RraA-like"/>
    <property type="match status" value="1"/>
</dbReference>
<dbReference type="InterPro" id="IPR036704">
    <property type="entry name" value="RraA/RraA-like_sf"/>
</dbReference>
<evidence type="ECO:0000256" key="3">
    <source>
        <dbReference type="ARBA" id="ARBA00029596"/>
    </source>
</evidence>
<dbReference type="CDD" id="cd16841">
    <property type="entry name" value="RraA_family"/>
    <property type="match status" value="1"/>
</dbReference>
<keyword evidence="7" id="KW-1185">Reference proteome</keyword>
<reference evidence="6" key="1">
    <citation type="submission" date="2022-08" db="EMBL/GenBank/DDBJ databases">
        <title>Nisaea acidiphila sp. nov., isolated from a marine algal debris and emended description of the genus Nisaea Urios et al. 2008.</title>
        <authorList>
            <person name="Kwon K."/>
        </authorList>
    </citation>
    <scope>NUCLEOTIDE SEQUENCE</scope>
    <source>
        <strain evidence="6">MEBiC11861</strain>
    </source>
</reference>
<dbReference type="SUPFAM" id="SSF89562">
    <property type="entry name" value="RraA-like"/>
    <property type="match status" value="1"/>
</dbReference>
<dbReference type="KEGG" id="naci:NUH88_01870"/>
<dbReference type="InterPro" id="IPR005493">
    <property type="entry name" value="RraA/RraA-like"/>
</dbReference>
<keyword evidence="5" id="KW-0460">Magnesium</keyword>
<sequence>MSDITESDLQKLTEWDTPTICNGLEVVTPERRTIGFTTMPLVALDPSLPPICGYARTATMRAVTPPQGDAKAHRAAYYTYVAEGPGPRIVVLQDLDPEPGFGAFWGEVNTTVHKGLGCLGCVTNGSFRDIDASAKGFQILGGKVGPSHGWVHPVDFGVPVNIGGMAVNHGDIIHADRHGAVVVPAEAVKKLPEAIAMLERREKVILDAAKAPDFDIDKLKAAMAGAAEIH</sequence>
<feature type="binding site" evidence="5">
    <location>
        <position position="129"/>
    </location>
    <ligand>
        <name>Mg(2+)</name>
        <dbReference type="ChEBI" id="CHEBI:18420"/>
    </ligand>
</feature>
<evidence type="ECO:0000256" key="5">
    <source>
        <dbReference type="PIRSR" id="PIRSR605493-1"/>
    </source>
</evidence>
<dbReference type="Proteomes" id="UP001060336">
    <property type="component" value="Chromosome"/>
</dbReference>
<evidence type="ECO:0000313" key="6">
    <source>
        <dbReference type="EMBL" id="UUX50447.1"/>
    </source>
</evidence>
<name>A0A9J7AT31_9PROT</name>
<comment type="cofactor">
    <cofactor evidence="1">
        <name>a divalent metal cation</name>
        <dbReference type="ChEBI" id="CHEBI:60240"/>
    </cofactor>
</comment>
<comment type="cofactor">
    <cofactor evidence="5">
        <name>Mg(2+)</name>
        <dbReference type="ChEBI" id="CHEBI:18420"/>
    </cofactor>
</comment>
<organism evidence="6 7">
    <name type="scientific">Nisaea acidiphila</name>
    <dbReference type="NCBI Taxonomy" id="1862145"/>
    <lineage>
        <taxon>Bacteria</taxon>
        <taxon>Pseudomonadati</taxon>
        <taxon>Pseudomonadota</taxon>
        <taxon>Alphaproteobacteria</taxon>
        <taxon>Rhodospirillales</taxon>
        <taxon>Thalassobaculaceae</taxon>
        <taxon>Nisaea</taxon>
    </lineage>
</organism>
<feature type="binding site" evidence="5">
    <location>
        <position position="128"/>
    </location>
    <ligand>
        <name>substrate</name>
    </ligand>
</feature>
<evidence type="ECO:0000256" key="1">
    <source>
        <dbReference type="ARBA" id="ARBA00001968"/>
    </source>
</evidence>
<dbReference type="PANTHER" id="PTHR33254">
    <property type="entry name" value="4-HYDROXY-4-METHYL-2-OXOGLUTARATE ALDOLASE 3-RELATED"/>
    <property type="match status" value="1"/>
</dbReference>
<proteinExistence type="predicted"/>
<keyword evidence="5" id="KW-0479">Metal-binding</keyword>
<evidence type="ECO:0000313" key="7">
    <source>
        <dbReference type="Proteomes" id="UP001060336"/>
    </source>
</evidence>
<protein>
    <recommendedName>
        <fullName evidence="2">Putative 4-hydroxy-4-methyl-2-oxoglutarate aldolase</fullName>
    </recommendedName>
    <alternativeName>
        <fullName evidence="3">Regulator of ribonuclease activity homolog</fullName>
    </alternativeName>
    <alternativeName>
        <fullName evidence="4">RraA-like protein</fullName>
    </alternativeName>
</protein>
<dbReference type="RefSeq" id="WP_257769620.1">
    <property type="nucleotide sequence ID" value="NZ_CP102480.1"/>
</dbReference>
<dbReference type="EMBL" id="CP102480">
    <property type="protein sequence ID" value="UUX50447.1"/>
    <property type="molecule type" value="Genomic_DNA"/>
</dbReference>
<dbReference type="AlphaFoldDB" id="A0A9J7AT31"/>
<dbReference type="PANTHER" id="PTHR33254:SF4">
    <property type="entry name" value="4-HYDROXY-4-METHYL-2-OXOGLUTARATE ALDOLASE 3-RELATED"/>
    <property type="match status" value="1"/>
</dbReference>
<dbReference type="GO" id="GO:0046872">
    <property type="term" value="F:metal ion binding"/>
    <property type="evidence" value="ECO:0007669"/>
    <property type="project" value="UniProtKB-KW"/>
</dbReference>
<dbReference type="Gene3D" id="3.50.30.40">
    <property type="entry name" value="Ribonuclease E inhibitor RraA/RraA-like"/>
    <property type="match status" value="1"/>
</dbReference>
<evidence type="ECO:0000256" key="4">
    <source>
        <dbReference type="ARBA" id="ARBA00030169"/>
    </source>
</evidence>